<proteinExistence type="predicted"/>
<comment type="caution">
    <text evidence="3">The sequence shown here is derived from an EMBL/GenBank/DDBJ whole genome shotgun (WGS) entry which is preliminary data.</text>
</comment>
<keyword evidence="2" id="KW-0812">Transmembrane</keyword>
<accession>A0A0D6P866</accession>
<evidence type="ECO:0000256" key="2">
    <source>
        <dbReference type="SAM" id="Phobius"/>
    </source>
</evidence>
<sequence length="86" mass="9234">MRSADSLSSDAREQLARLRDQVDSLMRDRVGVGIDEAAGRAEKVARRAAAGAREQADALSGRVRDQPLIAVVAALGIGYLLGRFIR</sequence>
<feature type="coiled-coil region" evidence="1">
    <location>
        <begin position="1"/>
        <end position="28"/>
    </location>
</feature>
<dbReference type="Proteomes" id="UP000032680">
    <property type="component" value="Unassembled WGS sequence"/>
</dbReference>
<evidence type="ECO:0000256" key="1">
    <source>
        <dbReference type="SAM" id="Coils"/>
    </source>
</evidence>
<feature type="transmembrane region" description="Helical" evidence="2">
    <location>
        <begin position="68"/>
        <end position="85"/>
    </location>
</feature>
<keyword evidence="2" id="KW-1133">Transmembrane helix</keyword>
<evidence type="ECO:0000313" key="4">
    <source>
        <dbReference type="Proteomes" id="UP000032680"/>
    </source>
</evidence>
<reference evidence="3 4" key="1">
    <citation type="submission" date="2012-11" db="EMBL/GenBank/DDBJ databases">
        <title>Whole genome sequence of Acidisphaera rubrifaciens HS-AP3.</title>
        <authorList>
            <person name="Azuma Y."/>
            <person name="Higashiura N."/>
            <person name="Hirakawa H."/>
            <person name="Matsushita K."/>
        </authorList>
    </citation>
    <scope>NUCLEOTIDE SEQUENCE [LARGE SCALE GENOMIC DNA]</scope>
    <source>
        <strain evidence="3 4">HS-AP3</strain>
    </source>
</reference>
<gene>
    <name evidence="3" type="ORF">Asru_0547_02</name>
</gene>
<organism evidence="3 4">
    <name type="scientific">Acidisphaera rubrifaciens HS-AP3</name>
    <dbReference type="NCBI Taxonomy" id="1231350"/>
    <lineage>
        <taxon>Bacteria</taxon>
        <taxon>Pseudomonadati</taxon>
        <taxon>Pseudomonadota</taxon>
        <taxon>Alphaproteobacteria</taxon>
        <taxon>Acetobacterales</taxon>
        <taxon>Acetobacteraceae</taxon>
        <taxon>Acidisphaera</taxon>
    </lineage>
</organism>
<keyword evidence="4" id="KW-1185">Reference proteome</keyword>
<keyword evidence="2" id="KW-0472">Membrane</keyword>
<dbReference type="RefSeq" id="WP_148360616.1">
    <property type="nucleotide sequence ID" value="NZ_BANB01000547.1"/>
</dbReference>
<protein>
    <recommendedName>
        <fullName evidence="5">DUF883 domain-containing protein</fullName>
    </recommendedName>
</protein>
<evidence type="ECO:0000313" key="3">
    <source>
        <dbReference type="EMBL" id="GAN77965.1"/>
    </source>
</evidence>
<dbReference type="OrthoDB" id="7273705at2"/>
<dbReference type="EMBL" id="BANB01000547">
    <property type="protein sequence ID" value="GAN77965.1"/>
    <property type="molecule type" value="Genomic_DNA"/>
</dbReference>
<dbReference type="AlphaFoldDB" id="A0A0D6P866"/>
<name>A0A0D6P866_9PROT</name>
<keyword evidence="1" id="KW-0175">Coiled coil</keyword>
<evidence type="ECO:0008006" key="5">
    <source>
        <dbReference type="Google" id="ProtNLM"/>
    </source>
</evidence>